<gene>
    <name evidence="2" type="ORF">KC19_10G103700</name>
</gene>
<organism evidence="2 3">
    <name type="scientific">Ceratodon purpureus</name>
    <name type="common">Fire moss</name>
    <name type="synonym">Dicranum purpureum</name>
    <dbReference type="NCBI Taxonomy" id="3225"/>
    <lineage>
        <taxon>Eukaryota</taxon>
        <taxon>Viridiplantae</taxon>
        <taxon>Streptophyta</taxon>
        <taxon>Embryophyta</taxon>
        <taxon>Bryophyta</taxon>
        <taxon>Bryophytina</taxon>
        <taxon>Bryopsida</taxon>
        <taxon>Dicranidae</taxon>
        <taxon>Pseudoditrichales</taxon>
        <taxon>Ditrichaceae</taxon>
        <taxon>Ceratodon</taxon>
    </lineage>
</organism>
<evidence type="ECO:0008006" key="4">
    <source>
        <dbReference type="Google" id="ProtNLM"/>
    </source>
</evidence>
<keyword evidence="1" id="KW-0732">Signal</keyword>
<dbReference type="AlphaFoldDB" id="A0A8T0GLJ3"/>
<keyword evidence="3" id="KW-1185">Reference proteome</keyword>
<comment type="caution">
    <text evidence="2">The sequence shown here is derived from an EMBL/GenBank/DDBJ whole genome shotgun (WGS) entry which is preliminary data.</text>
</comment>
<evidence type="ECO:0000256" key="1">
    <source>
        <dbReference type="SAM" id="SignalP"/>
    </source>
</evidence>
<accession>A0A8T0GLJ3</accession>
<protein>
    <recommendedName>
        <fullName evidence="4">Secreted protein</fullName>
    </recommendedName>
</protein>
<reference evidence="2" key="1">
    <citation type="submission" date="2020-06" db="EMBL/GenBank/DDBJ databases">
        <title>WGS assembly of Ceratodon purpureus strain R40.</title>
        <authorList>
            <person name="Carey S.B."/>
            <person name="Jenkins J."/>
            <person name="Shu S."/>
            <person name="Lovell J.T."/>
            <person name="Sreedasyam A."/>
            <person name="Maumus F."/>
            <person name="Tiley G.P."/>
            <person name="Fernandez-Pozo N."/>
            <person name="Barry K."/>
            <person name="Chen C."/>
            <person name="Wang M."/>
            <person name="Lipzen A."/>
            <person name="Daum C."/>
            <person name="Saski C.A."/>
            <person name="Payton A.C."/>
            <person name="Mcbreen J.C."/>
            <person name="Conrad R.E."/>
            <person name="Kollar L.M."/>
            <person name="Olsson S."/>
            <person name="Huttunen S."/>
            <person name="Landis J.B."/>
            <person name="Wickett N.J."/>
            <person name="Johnson M.G."/>
            <person name="Rensing S.A."/>
            <person name="Grimwood J."/>
            <person name="Schmutz J."/>
            <person name="Mcdaniel S.F."/>
        </authorList>
    </citation>
    <scope>NUCLEOTIDE SEQUENCE</scope>
    <source>
        <strain evidence="2">R40</strain>
    </source>
</reference>
<evidence type="ECO:0000313" key="3">
    <source>
        <dbReference type="Proteomes" id="UP000822688"/>
    </source>
</evidence>
<proteinExistence type="predicted"/>
<dbReference type="EMBL" id="CM026431">
    <property type="protein sequence ID" value="KAG0559425.1"/>
    <property type="molecule type" value="Genomic_DNA"/>
</dbReference>
<name>A0A8T0GLJ3_CERPU</name>
<feature type="signal peptide" evidence="1">
    <location>
        <begin position="1"/>
        <end position="26"/>
    </location>
</feature>
<dbReference type="Proteomes" id="UP000822688">
    <property type="component" value="Chromosome 10"/>
</dbReference>
<evidence type="ECO:0000313" key="2">
    <source>
        <dbReference type="EMBL" id="KAG0559425.1"/>
    </source>
</evidence>
<sequence length="70" mass="7971">MLASPRFRLCLFLAPLLVLLRDRIHPVPRFSRNCASVTGRTTELATLAGRRCRRNFDNNLLQCLGFVVDV</sequence>
<feature type="chain" id="PRO_5035739773" description="Secreted protein" evidence="1">
    <location>
        <begin position="27"/>
        <end position="70"/>
    </location>
</feature>